<dbReference type="Proteomes" id="UP000002730">
    <property type="component" value="Chromosome"/>
</dbReference>
<protein>
    <submittedName>
        <fullName evidence="2">Uncharacterized protein</fullName>
    </submittedName>
</protein>
<sequence>MNTLFILLIGTFLIIFNVKMINKDKQSFKDTFDETKENLPDYKLEIGQLRKEFAETVLELQSEIEKLKFEISNKGNEASVNEDKEEKLDFESKDVLGIEIEENHKTIDHVIDDEVALDSDGLEYEDEEVDEFTVKDVKKDELLDDNSNDSTNDQKIQEVRDMIEAGKSIDEIAKTLNIGKGEVQLIKGFYLR</sequence>
<dbReference type="eggNOG" id="ENOG5034BX9">
    <property type="taxonomic scope" value="Bacteria"/>
</dbReference>
<dbReference type="AlphaFoldDB" id="D9SKI4"/>
<keyword evidence="3" id="KW-1185">Reference proteome</keyword>
<dbReference type="RefSeq" id="WP_010077308.1">
    <property type="nucleotide sequence ID" value="NC_014393.1"/>
</dbReference>
<evidence type="ECO:0000313" key="3">
    <source>
        <dbReference type="Proteomes" id="UP000002730"/>
    </source>
</evidence>
<dbReference type="Gene3D" id="1.10.10.60">
    <property type="entry name" value="Homeodomain-like"/>
    <property type="match status" value="1"/>
</dbReference>
<accession>D9SKI4</accession>
<dbReference type="OrthoDB" id="1957165at2"/>
<dbReference type="HOGENOM" id="CLU_125865_0_0_9"/>
<evidence type="ECO:0000256" key="1">
    <source>
        <dbReference type="SAM" id="Coils"/>
    </source>
</evidence>
<evidence type="ECO:0000313" key="2">
    <source>
        <dbReference type="EMBL" id="ADL51480.1"/>
    </source>
</evidence>
<dbReference type="STRING" id="573061.Clocel_1736"/>
<dbReference type="EMBL" id="CP002160">
    <property type="protein sequence ID" value="ADL51480.1"/>
    <property type="molecule type" value="Genomic_DNA"/>
</dbReference>
<name>D9SKI4_CLOC7</name>
<reference evidence="2 3" key="1">
    <citation type="submission" date="2010-08" db="EMBL/GenBank/DDBJ databases">
        <title>Complete sequence of Clostridium cellulovorans 743B.</title>
        <authorList>
            <consortium name="US DOE Joint Genome Institute"/>
            <person name="Lucas S."/>
            <person name="Copeland A."/>
            <person name="Lapidus A."/>
            <person name="Cheng J.-F."/>
            <person name="Bruce D."/>
            <person name="Goodwin L."/>
            <person name="Pitluck S."/>
            <person name="Chertkov O."/>
            <person name="Detter J.C."/>
            <person name="Han C."/>
            <person name="Tapia R."/>
            <person name="Land M."/>
            <person name="Hauser L."/>
            <person name="Chang Y.-J."/>
            <person name="Jeffries C."/>
            <person name="Kyrpides N."/>
            <person name="Ivanova N."/>
            <person name="Mikhailova N."/>
            <person name="Hemme C.L."/>
            <person name="Woyke T."/>
        </authorList>
    </citation>
    <scope>NUCLEOTIDE SEQUENCE [LARGE SCALE GENOMIC DNA]</scope>
    <source>
        <strain evidence="3">ATCC 35296 / DSM 3052 / OCM 3 / 743B</strain>
    </source>
</reference>
<dbReference type="KEGG" id="ccb:Clocel_1736"/>
<organism evidence="2 3">
    <name type="scientific">Clostridium cellulovorans (strain ATCC 35296 / DSM 3052 / OCM 3 / 743B)</name>
    <dbReference type="NCBI Taxonomy" id="573061"/>
    <lineage>
        <taxon>Bacteria</taxon>
        <taxon>Bacillati</taxon>
        <taxon>Bacillota</taxon>
        <taxon>Clostridia</taxon>
        <taxon>Eubacteriales</taxon>
        <taxon>Clostridiaceae</taxon>
        <taxon>Clostridium</taxon>
    </lineage>
</organism>
<proteinExistence type="predicted"/>
<gene>
    <name evidence="2" type="ordered locus">Clocel_1736</name>
</gene>
<feature type="coiled-coil region" evidence="1">
    <location>
        <begin position="32"/>
        <end position="77"/>
    </location>
</feature>
<keyword evidence="1" id="KW-0175">Coiled coil</keyword>